<dbReference type="STRING" id="1169540.A0A0G4GL81"/>
<dbReference type="OrthoDB" id="8300214at2759"/>
<dbReference type="PANTHER" id="PTHR11786">
    <property type="entry name" value="N-HYDROXYARYLAMINE O-ACETYLTRANSFERASE"/>
    <property type="match status" value="1"/>
</dbReference>
<evidence type="ECO:0000259" key="2">
    <source>
        <dbReference type="Pfam" id="PF13847"/>
    </source>
</evidence>
<name>A0A0G4GL81_VITBC</name>
<evidence type="ECO:0000256" key="1">
    <source>
        <dbReference type="ARBA" id="ARBA00006547"/>
    </source>
</evidence>
<sequence length="619" mass="67964">MANRWLPGEKLSSTEVAAYLERIGISVGEAKEPSPELLLLLQRKHLSSVPFENLHIILSEDNHKVPQLEPFATFNKIVTHNRGGYCYELNGGYCRLLDALGFRVKPLLARISGEDTPYPAIAQLDHLVILVTLGESEYITDVGNGTKCIRSPIHLPTEGTPTVIPGHRLSCIAEGLYLLEWMSEDNTWTPWYTVDLKQNTYIPQDTVFANFHVANVHPLFSQVPLAVLHTAYGAKVITKGKYKHTHFAWTAHETGGGWPPVDVDVPPVMDGKASVDFGHRSLSCEEIPALLVGEFRFDYGFSSEQMERLRKHVKGGADSTLKSTQPSPDELAIKETVRDCYSKVCREFNPAKQEQADQLAQSFGYSKQDVHELGAGASMGLSCGNPVSRADLREGEVVLDLGAGAGFDLFLAAKRVGPSGRLIGVDYSADMVERARANAKKRGIANVDFHHAELERLPIADRSVDCVISNCVLNLVPDKTKAFSELFRVLKSGGRVVISDIVLRQKVPPGLAADIRTRVCCVGGALQAEEYESLLRQVGFGEVRLVDKNADLNVWKKLDVLPKQQQQQQEGSCCSTSRSEATRVSCCGAEQSDSEAGSAFMTSDLNQFASSCYIHALKP</sequence>
<dbReference type="InParanoid" id="A0A0G4GL81"/>
<keyword evidence="4" id="KW-1185">Reference proteome</keyword>
<dbReference type="Gene3D" id="3.30.2140.20">
    <property type="match status" value="1"/>
</dbReference>
<dbReference type="InterPro" id="IPR053710">
    <property type="entry name" value="Arylamine_NAT_domain_sf"/>
</dbReference>
<evidence type="ECO:0000313" key="4">
    <source>
        <dbReference type="Proteomes" id="UP000041254"/>
    </source>
</evidence>
<dbReference type="SUPFAM" id="SSF54001">
    <property type="entry name" value="Cysteine proteinases"/>
    <property type="match status" value="1"/>
</dbReference>
<dbReference type="VEuPathDB" id="CryptoDB:Vbra_18196"/>
<dbReference type="EMBL" id="CDMY01000706">
    <property type="protein sequence ID" value="CEM30750.1"/>
    <property type="molecule type" value="Genomic_DNA"/>
</dbReference>
<evidence type="ECO:0000313" key="3">
    <source>
        <dbReference type="EMBL" id="CEM30750.1"/>
    </source>
</evidence>
<dbReference type="Gene3D" id="3.40.50.150">
    <property type="entry name" value="Vaccinia Virus protein VP39"/>
    <property type="match status" value="1"/>
</dbReference>
<dbReference type="InterPro" id="IPR038765">
    <property type="entry name" value="Papain-like_cys_pep_sf"/>
</dbReference>
<proteinExistence type="inferred from homology"/>
<gene>
    <name evidence="3" type="ORF">Vbra_18196</name>
</gene>
<dbReference type="CDD" id="cd02440">
    <property type="entry name" value="AdoMet_MTases"/>
    <property type="match status" value="1"/>
</dbReference>
<dbReference type="Proteomes" id="UP000041254">
    <property type="component" value="Unassembled WGS sequence"/>
</dbReference>
<dbReference type="SUPFAM" id="SSF53335">
    <property type="entry name" value="S-adenosyl-L-methionine-dependent methyltransferases"/>
    <property type="match status" value="1"/>
</dbReference>
<dbReference type="Pfam" id="PF00797">
    <property type="entry name" value="Acetyltransf_2"/>
    <property type="match status" value="1"/>
</dbReference>
<dbReference type="Pfam" id="PF13847">
    <property type="entry name" value="Methyltransf_31"/>
    <property type="match status" value="1"/>
</dbReference>
<dbReference type="InterPro" id="IPR029063">
    <property type="entry name" value="SAM-dependent_MTases_sf"/>
</dbReference>
<feature type="domain" description="Methyltransferase" evidence="2">
    <location>
        <begin position="394"/>
        <end position="537"/>
    </location>
</feature>
<reference evidence="3 4" key="1">
    <citation type="submission" date="2014-11" db="EMBL/GenBank/DDBJ databases">
        <authorList>
            <person name="Zhu J."/>
            <person name="Qi W."/>
            <person name="Song R."/>
        </authorList>
    </citation>
    <scope>NUCLEOTIDE SEQUENCE [LARGE SCALE GENOMIC DNA]</scope>
</reference>
<dbReference type="PANTHER" id="PTHR11786:SF0">
    <property type="entry name" value="ARYLAMINE N-ACETYLTRANSFERASE 4-RELATED"/>
    <property type="match status" value="1"/>
</dbReference>
<dbReference type="InterPro" id="IPR025714">
    <property type="entry name" value="Methyltranfer_dom"/>
</dbReference>
<dbReference type="InterPro" id="IPR001447">
    <property type="entry name" value="Arylamine_N-AcTrfase"/>
</dbReference>
<accession>A0A0G4GL81</accession>
<protein>
    <recommendedName>
        <fullName evidence="2">Methyltransferase domain-containing protein</fullName>
    </recommendedName>
</protein>
<organism evidence="3 4">
    <name type="scientific">Vitrella brassicaformis (strain CCMP3155)</name>
    <dbReference type="NCBI Taxonomy" id="1169540"/>
    <lineage>
        <taxon>Eukaryota</taxon>
        <taxon>Sar</taxon>
        <taxon>Alveolata</taxon>
        <taxon>Colpodellida</taxon>
        <taxon>Vitrellaceae</taxon>
        <taxon>Vitrella</taxon>
    </lineage>
</organism>
<dbReference type="GO" id="GO:0016407">
    <property type="term" value="F:acetyltransferase activity"/>
    <property type="evidence" value="ECO:0007669"/>
    <property type="project" value="InterPro"/>
</dbReference>
<dbReference type="AlphaFoldDB" id="A0A0G4GL81"/>
<comment type="similarity">
    <text evidence="1">Belongs to the arylamine N-acetyltransferase family.</text>
</comment>